<dbReference type="SUPFAM" id="SSF56784">
    <property type="entry name" value="HAD-like"/>
    <property type="match status" value="1"/>
</dbReference>
<protein>
    <submittedName>
        <fullName evidence="3">5'(3')-deoxyribonucleotidase</fullName>
    </submittedName>
</protein>
<dbReference type="EMBL" id="FQUE01000001">
    <property type="protein sequence ID" value="SHE56325.1"/>
    <property type="molecule type" value="Genomic_DNA"/>
</dbReference>
<evidence type="ECO:0000313" key="4">
    <source>
        <dbReference type="Proteomes" id="UP000183987"/>
    </source>
</evidence>
<dbReference type="InterPro" id="IPR036412">
    <property type="entry name" value="HAD-like_sf"/>
</dbReference>
<dbReference type="Gene3D" id="1.10.40.40">
    <property type="entry name" value="Deoxyribonucleotidase, domain 2"/>
    <property type="match status" value="1"/>
</dbReference>
<accession>A0A1M4UI33</accession>
<dbReference type="GO" id="GO:0008253">
    <property type="term" value="F:5'-nucleotidase activity"/>
    <property type="evidence" value="ECO:0007669"/>
    <property type="project" value="InterPro"/>
</dbReference>
<proteinExistence type="inferred from homology"/>
<dbReference type="PANTHER" id="PTHR16504:SF4">
    <property type="entry name" value="5'(3')-DEOXYRIBONUCLEOTIDASE"/>
    <property type="match status" value="1"/>
</dbReference>
<gene>
    <name evidence="3" type="ORF">SAMN05444339_101735</name>
</gene>
<dbReference type="InterPro" id="IPR023214">
    <property type="entry name" value="HAD_sf"/>
</dbReference>
<dbReference type="SFLD" id="SFLDG01146">
    <property type="entry name" value="C1.2.2"/>
    <property type="match status" value="1"/>
</dbReference>
<comment type="similarity">
    <text evidence="1">Belongs to the 5'(3')-deoxyribonucleotidase family.</text>
</comment>
<dbReference type="STRING" id="366533.SAMN05444339_101735"/>
<dbReference type="SFLD" id="SFLDS00003">
    <property type="entry name" value="Haloacid_Dehalogenase"/>
    <property type="match status" value="1"/>
</dbReference>
<dbReference type="Proteomes" id="UP000183987">
    <property type="component" value="Unassembled WGS sequence"/>
</dbReference>
<feature type="active site" description="Nucleophile" evidence="2">
    <location>
        <position position="6"/>
    </location>
</feature>
<name>A0A1M4UI33_LOKAT</name>
<sequence>MRIAIDMDEVLADAHGGQRRLYAAEGHTFTDDALRGQELKEVAPPEAVTAVERHLHQGTFFANLDPMPGAADALERLCEDHEIFVATAAMDYPASCAHKVAWMMRHFPFFDLSRLVMCGDKSILKADVLIDDHTRHFDGFGGKGLLFDALHNANVDWPHRLTHWDHAHDTLREMQS</sequence>
<organism evidence="3 4">
    <name type="scientific">Loktanella atrilutea</name>
    <dbReference type="NCBI Taxonomy" id="366533"/>
    <lineage>
        <taxon>Bacteria</taxon>
        <taxon>Pseudomonadati</taxon>
        <taxon>Pseudomonadota</taxon>
        <taxon>Alphaproteobacteria</taxon>
        <taxon>Rhodobacterales</taxon>
        <taxon>Roseobacteraceae</taxon>
        <taxon>Loktanella</taxon>
    </lineage>
</organism>
<dbReference type="InterPro" id="IPR010708">
    <property type="entry name" value="5'(3')-deoxyribonucleotidase"/>
</dbReference>
<evidence type="ECO:0000313" key="3">
    <source>
        <dbReference type="EMBL" id="SHE56325.1"/>
    </source>
</evidence>
<dbReference type="Pfam" id="PF06941">
    <property type="entry name" value="NT5C"/>
    <property type="match status" value="1"/>
</dbReference>
<dbReference type="PANTHER" id="PTHR16504">
    <property type="entry name" value="5'(3')-DEOXYRIBONUCLEOTIDASE"/>
    <property type="match status" value="1"/>
</dbReference>
<evidence type="ECO:0000256" key="1">
    <source>
        <dbReference type="ARBA" id="ARBA00009589"/>
    </source>
</evidence>
<dbReference type="AlphaFoldDB" id="A0A1M4UI33"/>
<dbReference type="GO" id="GO:0009223">
    <property type="term" value="P:pyrimidine deoxyribonucleotide catabolic process"/>
    <property type="evidence" value="ECO:0007669"/>
    <property type="project" value="TreeGrafter"/>
</dbReference>
<dbReference type="Gene3D" id="3.40.50.1000">
    <property type="entry name" value="HAD superfamily/HAD-like"/>
    <property type="match status" value="1"/>
</dbReference>
<keyword evidence="4" id="KW-1185">Reference proteome</keyword>
<dbReference type="RefSeq" id="WP_072855800.1">
    <property type="nucleotide sequence ID" value="NZ_FQUE01000001.1"/>
</dbReference>
<dbReference type="SFLD" id="SFLDG01126">
    <property type="entry name" value="C1.2:_Nucleotidase_Like"/>
    <property type="match status" value="1"/>
</dbReference>
<evidence type="ECO:0000256" key="2">
    <source>
        <dbReference type="PIRSR" id="PIRSR610708-1"/>
    </source>
</evidence>
<feature type="active site" description="Proton donor" evidence="2">
    <location>
        <position position="8"/>
    </location>
</feature>
<reference evidence="4" key="1">
    <citation type="submission" date="2016-11" db="EMBL/GenBank/DDBJ databases">
        <authorList>
            <person name="Varghese N."/>
            <person name="Submissions S."/>
        </authorList>
    </citation>
    <scope>NUCLEOTIDE SEQUENCE [LARGE SCALE GENOMIC DNA]</scope>
    <source>
        <strain evidence="4">DSM 29326</strain>
    </source>
</reference>